<protein>
    <submittedName>
        <fullName evidence="2">Uncharacterized protein</fullName>
    </submittedName>
</protein>
<dbReference type="EMBL" id="BPLR01007849">
    <property type="protein sequence ID" value="GIY20191.1"/>
    <property type="molecule type" value="Genomic_DNA"/>
</dbReference>
<name>A0AAV4RH16_CAEEX</name>
<evidence type="ECO:0000313" key="3">
    <source>
        <dbReference type="Proteomes" id="UP001054945"/>
    </source>
</evidence>
<sequence length="251" mass="28263">MFNILKRYHCKLEKQKLEPKCDSSKPFKHKHISAYTNTLVTRGLLSPGEPGAVNFNVLRILLKSVVKKARISTCLARYSLPDAEALLSRVIHEKGEITLSDKPAASSEGTEEEDEESEGEDEEGSEDEGGSEDEEDSYEEYDVEDKITGTDREIWPAPELDELFTAIKALIEQTIEKLKGQVESKVNLMNTKMEAQENEPRLQIIQADLTRSEFEQALEDIGDAIGRLSTKLKEKVIYCRTVTSKRSPGKQ</sequence>
<comment type="caution">
    <text evidence="2">The sequence shown here is derived from an EMBL/GenBank/DDBJ whole genome shotgun (WGS) entry which is preliminary data.</text>
</comment>
<keyword evidence="3" id="KW-1185">Reference proteome</keyword>
<evidence type="ECO:0000256" key="1">
    <source>
        <dbReference type="SAM" id="MobiDB-lite"/>
    </source>
</evidence>
<feature type="compositionally biased region" description="Acidic residues" evidence="1">
    <location>
        <begin position="109"/>
        <end position="143"/>
    </location>
</feature>
<gene>
    <name evidence="2" type="ORF">CEXT_343191</name>
</gene>
<reference evidence="2 3" key="1">
    <citation type="submission" date="2021-06" db="EMBL/GenBank/DDBJ databases">
        <title>Caerostris extrusa draft genome.</title>
        <authorList>
            <person name="Kono N."/>
            <person name="Arakawa K."/>
        </authorList>
    </citation>
    <scope>NUCLEOTIDE SEQUENCE [LARGE SCALE GENOMIC DNA]</scope>
</reference>
<proteinExistence type="predicted"/>
<accession>A0AAV4RH16</accession>
<organism evidence="2 3">
    <name type="scientific">Caerostris extrusa</name>
    <name type="common">Bark spider</name>
    <name type="synonym">Caerostris bankana</name>
    <dbReference type="NCBI Taxonomy" id="172846"/>
    <lineage>
        <taxon>Eukaryota</taxon>
        <taxon>Metazoa</taxon>
        <taxon>Ecdysozoa</taxon>
        <taxon>Arthropoda</taxon>
        <taxon>Chelicerata</taxon>
        <taxon>Arachnida</taxon>
        <taxon>Araneae</taxon>
        <taxon>Araneomorphae</taxon>
        <taxon>Entelegynae</taxon>
        <taxon>Araneoidea</taxon>
        <taxon>Araneidae</taxon>
        <taxon>Caerostris</taxon>
    </lineage>
</organism>
<dbReference type="AlphaFoldDB" id="A0AAV4RH16"/>
<dbReference type="Proteomes" id="UP001054945">
    <property type="component" value="Unassembled WGS sequence"/>
</dbReference>
<feature type="region of interest" description="Disordered" evidence="1">
    <location>
        <begin position="98"/>
        <end position="151"/>
    </location>
</feature>
<evidence type="ECO:0000313" key="2">
    <source>
        <dbReference type="EMBL" id="GIY20191.1"/>
    </source>
</evidence>